<dbReference type="Proteomes" id="UP001046870">
    <property type="component" value="Chromosome 21"/>
</dbReference>
<reference evidence="3" key="1">
    <citation type="submission" date="2021-01" db="EMBL/GenBank/DDBJ databases">
        <authorList>
            <person name="Zahm M."/>
            <person name="Roques C."/>
            <person name="Cabau C."/>
            <person name="Klopp C."/>
            <person name="Donnadieu C."/>
            <person name="Jouanno E."/>
            <person name="Lampietro C."/>
            <person name="Louis A."/>
            <person name="Herpin A."/>
            <person name="Echchiki A."/>
            <person name="Berthelot C."/>
            <person name="Parey E."/>
            <person name="Roest-Crollius H."/>
            <person name="Braasch I."/>
            <person name="Postlethwait J."/>
            <person name="Bobe J."/>
            <person name="Montfort J."/>
            <person name="Bouchez O."/>
            <person name="Begum T."/>
            <person name="Mejri S."/>
            <person name="Adams A."/>
            <person name="Chen W.-J."/>
            <person name="Guiguen Y."/>
        </authorList>
    </citation>
    <scope>NUCLEOTIDE SEQUENCE</scope>
    <source>
        <strain evidence="3">YG-15Mar2019-1</strain>
        <tissue evidence="3">Brain</tissue>
    </source>
</reference>
<accession>A0A9D3PGG8</accession>
<feature type="compositionally biased region" description="Basic and acidic residues" evidence="1">
    <location>
        <begin position="107"/>
        <end position="119"/>
    </location>
</feature>
<keyword evidence="2" id="KW-0472">Membrane</keyword>
<keyword evidence="2" id="KW-0812">Transmembrane</keyword>
<dbReference type="AlphaFoldDB" id="A0A9D3PGG8"/>
<evidence type="ECO:0000256" key="1">
    <source>
        <dbReference type="SAM" id="MobiDB-lite"/>
    </source>
</evidence>
<name>A0A9D3PGG8_MEGAT</name>
<evidence type="ECO:0000313" key="3">
    <source>
        <dbReference type="EMBL" id="KAG7457932.1"/>
    </source>
</evidence>
<evidence type="ECO:0000313" key="4">
    <source>
        <dbReference type="Proteomes" id="UP001046870"/>
    </source>
</evidence>
<gene>
    <name evidence="3" type="ORF">MATL_G00232560</name>
</gene>
<keyword evidence="2" id="KW-1133">Transmembrane helix</keyword>
<dbReference type="EMBL" id="JAFDVH010000021">
    <property type="protein sequence ID" value="KAG7457932.1"/>
    <property type="molecule type" value="Genomic_DNA"/>
</dbReference>
<protein>
    <submittedName>
        <fullName evidence="3">Uncharacterized protein</fullName>
    </submittedName>
</protein>
<feature type="transmembrane region" description="Helical" evidence="2">
    <location>
        <begin position="71"/>
        <end position="94"/>
    </location>
</feature>
<keyword evidence="4" id="KW-1185">Reference proteome</keyword>
<feature type="region of interest" description="Disordered" evidence="1">
    <location>
        <begin position="104"/>
        <end position="133"/>
    </location>
</feature>
<comment type="caution">
    <text evidence="3">The sequence shown here is derived from an EMBL/GenBank/DDBJ whole genome shotgun (WGS) entry which is preliminary data.</text>
</comment>
<sequence length="159" mass="17230">MSWSIDGRNESGLTESIWTGESDAVTESVMNQVLVPVDEWERGITCTCMVDIDGNSTSKSVQSQGTNTCTVLLYGAIAGATVTIIVAISIAVYLHWGSSRESNANTWDERRTTATEHRIQSSGRQGRPSRTAVNSSISEVQYASLEEASLARRANTVLQ</sequence>
<organism evidence="3 4">
    <name type="scientific">Megalops atlanticus</name>
    <name type="common">Tarpon</name>
    <name type="synonym">Clupea gigantea</name>
    <dbReference type="NCBI Taxonomy" id="7932"/>
    <lineage>
        <taxon>Eukaryota</taxon>
        <taxon>Metazoa</taxon>
        <taxon>Chordata</taxon>
        <taxon>Craniata</taxon>
        <taxon>Vertebrata</taxon>
        <taxon>Euteleostomi</taxon>
        <taxon>Actinopterygii</taxon>
        <taxon>Neopterygii</taxon>
        <taxon>Teleostei</taxon>
        <taxon>Elopiformes</taxon>
        <taxon>Megalopidae</taxon>
        <taxon>Megalops</taxon>
    </lineage>
</organism>
<dbReference type="OrthoDB" id="6103117at2759"/>
<evidence type="ECO:0000256" key="2">
    <source>
        <dbReference type="SAM" id="Phobius"/>
    </source>
</evidence>
<proteinExistence type="predicted"/>